<protein>
    <recommendedName>
        <fullName evidence="5">Secreted protein</fullName>
    </recommendedName>
</protein>
<evidence type="ECO:0000256" key="1">
    <source>
        <dbReference type="SAM" id="MobiDB-lite"/>
    </source>
</evidence>
<keyword evidence="2" id="KW-0732">Signal</keyword>
<feature type="region of interest" description="Disordered" evidence="1">
    <location>
        <begin position="66"/>
        <end position="87"/>
    </location>
</feature>
<reference evidence="3" key="1">
    <citation type="submission" date="2023-07" db="EMBL/GenBank/DDBJ databases">
        <authorList>
            <person name="Kim M.K."/>
        </authorList>
    </citation>
    <scope>NUCLEOTIDE SEQUENCE</scope>
    <source>
        <strain evidence="3">ASUV-10-1</strain>
    </source>
</reference>
<sequence length="87" mass="8501">MSTSKAGALLVLPAHSVTLMGLLPLAAPAGTTAVIDVAEFTTTLLAATPPKLTVAPLAKPVPVSTTAMPGSSAAGLERNSGLRPIGA</sequence>
<keyword evidence="4" id="KW-1185">Reference proteome</keyword>
<proteinExistence type="predicted"/>
<evidence type="ECO:0000313" key="4">
    <source>
        <dbReference type="Proteomes" id="UP001176429"/>
    </source>
</evidence>
<dbReference type="Proteomes" id="UP001176429">
    <property type="component" value="Unassembled WGS sequence"/>
</dbReference>
<feature type="signal peptide" evidence="2">
    <location>
        <begin position="1"/>
        <end position="29"/>
    </location>
</feature>
<gene>
    <name evidence="3" type="ORF">Q5H93_23870</name>
</gene>
<accession>A0ABT9BJ33</accession>
<evidence type="ECO:0000313" key="3">
    <source>
        <dbReference type="EMBL" id="MDO7877795.1"/>
    </source>
</evidence>
<comment type="caution">
    <text evidence="3">The sequence shown here is derived from an EMBL/GenBank/DDBJ whole genome shotgun (WGS) entry which is preliminary data.</text>
</comment>
<dbReference type="EMBL" id="JAUQSY010000027">
    <property type="protein sequence ID" value="MDO7877795.1"/>
    <property type="molecule type" value="Genomic_DNA"/>
</dbReference>
<evidence type="ECO:0008006" key="5">
    <source>
        <dbReference type="Google" id="ProtNLM"/>
    </source>
</evidence>
<feature type="chain" id="PRO_5046549208" description="Secreted protein" evidence="2">
    <location>
        <begin position="30"/>
        <end position="87"/>
    </location>
</feature>
<organism evidence="3 4">
    <name type="scientific">Hymenobacter aranciens</name>
    <dbReference type="NCBI Taxonomy" id="3063996"/>
    <lineage>
        <taxon>Bacteria</taxon>
        <taxon>Pseudomonadati</taxon>
        <taxon>Bacteroidota</taxon>
        <taxon>Cytophagia</taxon>
        <taxon>Cytophagales</taxon>
        <taxon>Hymenobacteraceae</taxon>
        <taxon>Hymenobacter</taxon>
    </lineage>
</organism>
<evidence type="ECO:0000256" key="2">
    <source>
        <dbReference type="SAM" id="SignalP"/>
    </source>
</evidence>
<name>A0ABT9BJ33_9BACT</name>